<sequence>MSRLKHIWTQAKIVVDREQGQTEVHWSPDGDAMTLTWVHVRGKVITLSFMKNAVHDIMAGLCSTINSLPSFYRFSHFDLHSLSEESLDSDTLFDGAENVKYFEQFVTPIRDNLKSRKDQGLLNTHGSLDRKALTQCFQLYDTILHSLIPALVMTCGISPTSTQITELQFRPSHGLKSNVKLIGRRVIIVDPLSKRMGKKEHQSVRALPHMLGSILVYYLGVLRVVEESLLPKTVDLNSLQRKYLVFVHPHVQGQCSSVFRSPEIIKMMKNSPMMLDVAVIRHIQKAFFKRYASACLAPSRYGVSDLSILDRQSQHTQLVADNHYAPDEFTKQLGYPKHRVATMMQLSLFSQAFYELGPRPAAYPSCLAKGKHPIFAQQTARHMIVSRYLNVSEGNLAGNSKIILDTLEQFPFLYMESATLAERDCLTVIDSTSQQKPAEVGKIGDGVLLAVASAYLYGECAPSMPRFMPEAGYAPKDLASAARYIFIALSEWYTGRFQELPPDALANISVDVEEKFLSQFECYFSQEKYRASYKALCDAIQAYEPAKVVNHQKQIKDGDITDITDMLEGSMVTASVTVRHTT</sequence>
<organism evidence="1 2">
    <name type="scientific">Armillaria ostoyae</name>
    <name type="common">Armillaria root rot fungus</name>
    <dbReference type="NCBI Taxonomy" id="47428"/>
    <lineage>
        <taxon>Eukaryota</taxon>
        <taxon>Fungi</taxon>
        <taxon>Dikarya</taxon>
        <taxon>Basidiomycota</taxon>
        <taxon>Agaricomycotina</taxon>
        <taxon>Agaricomycetes</taxon>
        <taxon>Agaricomycetidae</taxon>
        <taxon>Agaricales</taxon>
        <taxon>Marasmiineae</taxon>
        <taxon>Physalacriaceae</taxon>
        <taxon>Armillaria</taxon>
    </lineage>
</organism>
<protein>
    <submittedName>
        <fullName evidence="1">Uncharacterized protein</fullName>
    </submittedName>
</protein>
<dbReference type="OrthoDB" id="2687258at2759"/>
<dbReference type="Proteomes" id="UP000219338">
    <property type="component" value="Unassembled WGS sequence"/>
</dbReference>
<evidence type="ECO:0000313" key="2">
    <source>
        <dbReference type="Proteomes" id="UP000219338"/>
    </source>
</evidence>
<evidence type="ECO:0000313" key="1">
    <source>
        <dbReference type="EMBL" id="SJL04245.1"/>
    </source>
</evidence>
<gene>
    <name evidence="1" type="ORF">ARMOST_07606</name>
</gene>
<reference evidence="2" key="1">
    <citation type="journal article" date="2017" name="Nat. Ecol. Evol.">
        <title>Genome expansion and lineage-specific genetic innovations in the forest pathogenic fungi Armillaria.</title>
        <authorList>
            <person name="Sipos G."/>
            <person name="Prasanna A.N."/>
            <person name="Walter M.C."/>
            <person name="O'Connor E."/>
            <person name="Balint B."/>
            <person name="Krizsan K."/>
            <person name="Kiss B."/>
            <person name="Hess J."/>
            <person name="Varga T."/>
            <person name="Slot J."/>
            <person name="Riley R."/>
            <person name="Boka B."/>
            <person name="Rigling D."/>
            <person name="Barry K."/>
            <person name="Lee J."/>
            <person name="Mihaltcheva S."/>
            <person name="LaButti K."/>
            <person name="Lipzen A."/>
            <person name="Waldron R."/>
            <person name="Moloney N.M."/>
            <person name="Sperisen C."/>
            <person name="Kredics L."/>
            <person name="Vagvoelgyi C."/>
            <person name="Patrignani A."/>
            <person name="Fitzpatrick D."/>
            <person name="Nagy I."/>
            <person name="Doyle S."/>
            <person name="Anderson J.B."/>
            <person name="Grigoriev I.V."/>
            <person name="Gueldener U."/>
            <person name="Muensterkoetter M."/>
            <person name="Nagy L.G."/>
        </authorList>
    </citation>
    <scope>NUCLEOTIDE SEQUENCE [LARGE SCALE GENOMIC DNA]</scope>
    <source>
        <strain evidence="2">C18/9</strain>
    </source>
</reference>
<accession>A0A284R6B0</accession>
<name>A0A284R6B0_ARMOS</name>
<keyword evidence="2" id="KW-1185">Reference proteome</keyword>
<dbReference type="EMBL" id="FUEG01000005">
    <property type="protein sequence ID" value="SJL04245.1"/>
    <property type="molecule type" value="Genomic_DNA"/>
</dbReference>
<dbReference type="AlphaFoldDB" id="A0A284R6B0"/>
<proteinExistence type="predicted"/>